<proteinExistence type="predicted"/>
<dbReference type="AlphaFoldDB" id="A0A166VV71"/>
<dbReference type="InterPro" id="IPR036282">
    <property type="entry name" value="Glutathione-S-Trfase_C_sf"/>
</dbReference>
<dbReference type="SUPFAM" id="SSF52833">
    <property type="entry name" value="Thioredoxin-like"/>
    <property type="match status" value="1"/>
</dbReference>
<dbReference type="InterPro" id="IPR004045">
    <property type="entry name" value="Glutathione_S-Trfase_N"/>
</dbReference>
<dbReference type="EMBL" id="KV417483">
    <property type="protein sequence ID" value="KZP33095.1"/>
    <property type="molecule type" value="Genomic_DNA"/>
</dbReference>
<feature type="domain" description="GST N-terminal" evidence="1">
    <location>
        <begin position="48"/>
        <end position="136"/>
    </location>
</feature>
<dbReference type="PANTHER" id="PTHR42673:SF4">
    <property type="entry name" value="MALEYLACETOACETATE ISOMERASE"/>
    <property type="match status" value="1"/>
</dbReference>
<accession>A0A166VV71</accession>
<gene>
    <name evidence="2" type="ORF">FIBSPDRAFT_924663</name>
</gene>
<dbReference type="Proteomes" id="UP000076532">
    <property type="component" value="Unassembled WGS sequence"/>
</dbReference>
<dbReference type="Gene3D" id="3.40.30.10">
    <property type="entry name" value="Glutaredoxin"/>
    <property type="match status" value="1"/>
</dbReference>
<dbReference type="GO" id="GO:0004364">
    <property type="term" value="F:glutathione transferase activity"/>
    <property type="evidence" value="ECO:0007669"/>
    <property type="project" value="TreeGrafter"/>
</dbReference>
<organism evidence="2 3">
    <name type="scientific">Athelia psychrophila</name>
    <dbReference type="NCBI Taxonomy" id="1759441"/>
    <lineage>
        <taxon>Eukaryota</taxon>
        <taxon>Fungi</taxon>
        <taxon>Dikarya</taxon>
        <taxon>Basidiomycota</taxon>
        <taxon>Agaricomycotina</taxon>
        <taxon>Agaricomycetes</taxon>
        <taxon>Agaricomycetidae</taxon>
        <taxon>Atheliales</taxon>
        <taxon>Atheliaceae</taxon>
        <taxon>Athelia</taxon>
    </lineage>
</organism>
<dbReference type="OrthoDB" id="2793903at2759"/>
<dbReference type="InterPro" id="IPR036249">
    <property type="entry name" value="Thioredoxin-like_sf"/>
</dbReference>
<dbReference type="GO" id="GO:0016034">
    <property type="term" value="F:maleylacetoacetate isomerase activity"/>
    <property type="evidence" value="ECO:0007669"/>
    <property type="project" value="TreeGrafter"/>
</dbReference>
<dbReference type="PANTHER" id="PTHR42673">
    <property type="entry name" value="MALEYLACETOACETATE ISOMERASE"/>
    <property type="match status" value="1"/>
</dbReference>
<dbReference type="InterPro" id="IPR054416">
    <property type="entry name" value="GST_UstS-like_C"/>
</dbReference>
<dbReference type="CDD" id="cd03038">
    <property type="entry name" value="GST_N_etherase_LigE"/>
    <property type="match status" value="1"/>
</dbReference>
<dbReference type="GO" id="GO:0006749">
    <property type="term" value="P:glutathione metabolic process"/>
    <property type="evidence" value="ECO:0007669"/>
    <property type="project" value="TreeGrafter"/>
</dbReference>
<protein>
    <recommendedName>
        <fullName evidence="1">GST N-terminal domain-containing protein</fullName>
    </recommendedName>
</protein>
<keyword evidence="3" id="KW-1185">Reference proteome</keyword>
<evidence type="ECO:0000313" key="2">
    <source>
        <dbReference type="EMBL" id="KZP33095.1"/>
    </source>
</evidence>
<dbReference type="SUPFAM" id="SSF47616">
    <property type="entry name" value="GST C-terminal domain-like"/>
    <property type="match status" value="1"/>
</dbReference>
<dbReference type="STRING" id="436010.A0A166VV71"/>
<dbReference type="PROSITE" id="PS50404">
    <property type="entry name" value="GST_NTER"/>
    <property type="match status" value="1"/>
</dbReference>
<reference evidence="2 3" key="1">
    <citation type="journal article" date="2016" name="Mol. Biol. Evol.">
        <title>Comparative Genomics of Early-Diverging Mushroom-Forming Fungi Provides Insights into the Origins of Lignocellulose Decay Capabilities.</title>
        <authorList>
            <person name="Nagy L.G."/>
            <person name="Riley R."/>
            <person name="Tritt A."/>
            <person name="Adam C."/>
            <person name="Daum C."/>
            <person name="Floudas D."/>
            <person name="Sun H."/>
            <person name="Yadav J.S."/>
            <person name="Pangilinan J."/>
            <person name="Larsson K.H."/>
            <person name="Matsuura K."/>
            <person name="Barry K."/>
            <person name="Labutti K."/>
            <person name="Kuo R."/>
            <person name="Ohm R.A."/>
            <person name="Bhattacharya S.S."/>
            <person name="Shirouzu T."/>
            <person name="Yoshinaga Y."/>
            <person name="Martin F.M."/>
            <person name="Grigoriev I.V."/>
            <person name="Hibbett D.S."/>
        </authorList>
    </citation>
    <scope>NUCLEOTIDE SEQUENCE [LARGE SCALE GENOMIC DNA]</scope>
    <source>
        <strain evidence="2 3">CBS 109695</strain>
    </source>
</reference>
<dbReference type="Pfam" id="PF22041">
    <property type="entry name" value="GST_C_7"/>
    <property type="match status" value="1"/>
</dbReference>
<dbReference type="GO" id="GO:0006559">
    <property type="term" value="P:L-phenylalanine catabolic process"/>
    <property type="evidence" value="ECO:0007669"/>
    <property type="project" value="TreeGrafter"/>
</dbReference>
<sequence>MDGTRNRQQISIDALICRNSFLNIRNSEINCNSNPAQIMADIITLYDIPSRNSSKAWSPNLWKARLALNIKGLPYKTVWVEYPDIEQLCKKIGAAKTNSVAAPYTLPVIHDPAHNAVVSDSIEIARYLDNTYPDTPPLFPRGSEALQAAFQSAHENTVAQAMYLIMLPLSCAQLNPVSEAYFRRTREGRFGMKMEEFSPLGPKRDLHWKALGAGHQVMAGWLAKNGQGPFVMGDQISYADATIAAYLIWMRIVLGSDSAEWKDVLTWQDGRWSYPEWTCSSYCSV</sequence>
<name>A0A166VV71_9AGAM</name>
<evidence type="ECO:0000313" key="3">
    <source>
        <dbReference type="Proteomes" id="UP000076532"/>
    </source>
</evidence>
<dbReference type="Pfam" id="PF13409">
    <property type="entry name" value="GST_N_2"/>
    <property type="match status" value="1"/>
</dbReference>
<evidence type="ECO:0000259" key="1">
    <source>
        <dbReference type="PROSITE" id="PS50404"/>
    </source>
</evidence>
<dbReference type="Gene3D" id="1.20.1050.10">
    <property type="match status" value="1"/>
</dbReference>